<dbReference type="InterPro" id="IPR039353">
    <property type="entry name" value="TF_Adf1"/>
</dbReference>
<dbReference type="Pfam" id="PF10545">
    <property type="entry name" value="MADF_DNA_bdg"/>
    <property type="match status" value="1"/>
</dbReference>
<evidence type="ECO:0000313" key="3">
    <source>
        <dbReference type="EMBL" id="CDP95609.1"/>
    </source>
</evidence>
<dbReference type="PANTHER" id="PTHR12243">
    <property type="entry name" value="MADF DOMAIN TRANSCRIPTION FACTOR"/>
    <property type="match status" value="1"/>
</dbReference>
<protein>
    <submittedName>
        <fullName evidence="3">BMA-MADF-5, isoform g</fullName>
    </submittedName>
</protein>
<dbReference type="GO" id="GO:0006357">
    <property type="term" value="P:regulation of transcription by RNA polymerase II"/>
    <property type="evidence" value="ECO:0007669"/>
    <property type="project" value="TreeGrafter"/>
</dbReference>
<dbReference type="AlphaFoldDB" id="A0A1U7F0Y7"/>
<dbReference type="GO" id="GO:0005667">
    <property type="term" value="C:transcription regulator complex"/>
    <property type="evidence" value="ECO:0007669"/>
    <property type="project" value="TreeGrafter"/>
</dbReference>
<dbReference type="SMART" id="SM00595">
    <property type="entry name" value="MADF"/>
    <property type="match status" value="1"/>
</dbReference>
<dbReference type="GO" id="GO:0005634">
    <property type="term" value="C:nucleus"/>
    <property type="evidence" value="ECO:0007669"/>
    <property type="project" value="TreeGrafter"/>
</dbReference>
<reference evidence="3" key="2">
    <citation type="submission" date="2012-12" db="EMBL/GenBank/DDBJ databases">
        <authorList>
            <consortium name="WormBase Consortium"/>
            <person name="Ghedin E."/>
            <person name="Paulini M."/>
        </authorList>
    </citation>
    <scope>NUCLEOTIDE SEQUENCE</scope>
    <source>
        <strain evidence="3">FR3</strain>
    </source>
</reference>
<dbReference type="InterPro" id="IPR006578">
    <property type="entry name" value="MADF-dom"/>
</dbReference>
<organism evidence="3">
    <name type="scientific">Brugia malayi</name>
    <name type="common">Filarial nematode worm</name>
    <dbReference type="NCBI Taxonomy" id="6279"/>
    <lineage>
        <taxon>Eukaryota</taxon>
        <taxon>Metazoa</taxon>
        <taxon>Ecdysozoa</taxon>
        <taxon>Nematoda</taxon>
        <taxon>Chromadorea</taxon>
        <taxon>Rhabditida</taxon>
        <taxon>Spirurina</taxon>
        <taxon>Spiruromorpha</taxon>
        <taxon>Filarioidea</taxon>
        <taxon>Onchocercidae</taxon>
        <taxon>Brugia</taxon>
    </lineage>
</organism>
<reference evidence="3" key="1">
    <citation type="journal article" date="2007" name="Science">
        <title>Draft genome of the filarial nematode parasite Brugia malayi.</title>
        <authorList>
            <person name="Ghedin E."/>
            <person name="Wang S."/>
            <person name="Spiro D."/>
            <person name="Caler E."/>
            <person name="Zhao Q."/>
            <person name="Crabtree J."/>
            <person name="Allen J.E."/>
            <person name="Delcher A.L."/>
            <person name="Guiliano D.B."/>
            <person name="Miranda-Saavedra D."/>
            <person name="Angiuoli S.V."/>
            <person name="Creasy T."/>
            <person name="Amedeo P."/>
            <person name="Haas B."/>
            <person name="El-Sayed N.M."/>
            <person name="Wortman J.R."/>
            <person name="Feldblyum T."/>
            <person name="Tallon L."/>
            <person name="Schatz M."/>
            <person name="Shumway M."/>
            <person name="Koo H."/>
            <person name="Salzberg S.L."/>
            <person name="Schobel S."/>
            <person name="Pertea M."/>
            <person name="Pop M."/>
            <person name="White O."/>
            <person name="Barton G.J."/>
            <person name="Carlow C.K."/>
            <person name="Crawford M.J."/>
            <person name="Daub J."/>
            <person name="Dimmic M.W."/>
            <person name="Estes C.F."/>
            <person name="Foster J.M."/>
            <person name="Ganatra M."/>
            <person name="Gregory W.F."/>
            <person name="Johnson N.M."/>
            <person name="Jin J."/>
            <person name="Komuniecki R."/>
            <person name="Korf I."/>
            <person name="Kumar S."/>
            <person name="Laney S."/>
            <person name="Li B.W."/>
            <person name="Li W."/>
            <person name="Lindblom T.H."/>
            <person name="Lustigman S."/>
            <person name="Ma D."/>
            <person name="Maina C.V."/>
            <person name="Martin D.M."/>
            <person name="McCarter J.P."/>
            <person name="McReynolds L."/>
            <person name="Mitreva M."/>
            <person name="Nutman T.B."/>
            <person name="Parkinson J."/>
            <person name="Peregrin-Alvarez J.M."/>
            <person name="Poole C."/>
            <person name="Ren Q."/>
            <person name="Saunders L."/>
            <person name="Sluder A.E."/>
            <person name="Smith K."/>
            <person name="Stanke M."/>
            <person name="Unnasch T.R."/>
            <person name="Ware J."/>
            <person name="Wei A.D."/>
            <person name="Weil G."/>
            <person name="Williams D.J."/>
            <person name="Zhang Y."/>
            <person name="Williams S.A."/>
            <person name="Fraser-Liggett C."/>
            <person name="Slatko B."/>
            <person name="Blaxter M.L."/>
            <person name="Scott A.L."/>
        </authorList>
    </citation>
    <scope>NUCLEOTIDE SEQUENCE</scope>
    <source>
        <strain evidence="3">FR3</strain>
    </source>
</reference>
<proteinExistence type="predicted"/>
<feature type="domain" description="MADF" evidence="2">
    <location>
        <begin position="59"/>
        <end position="146"/>
    </location>
</feature>
<dbReference type="PANTHER" id="PTHR12243:SF60">
    <property type="entry name" value="SI:CH211-15D5.12-RELATED"/>
    <property type="match status" value="1"/>
</dbReference>
<sequence length="518" mass="57438">MNHMKARFHKLLDFDELGFDAFSTKRRYLTSDTNSLSRILPMPSPCYLNPPGEPSFNEILITTVREYPALYSNQRRTFENIDRSKVWEEVAAKIGRGVTGEFAKKRWLQLRDRYRKELKISIAQNFSQPQKWSHFPLLNWLDPYLQGAIPITPNSSAPCYTLDNVSTTGNSDAFYENFAVKLSSAELSAGANESILSECFDDLKPVMSTLQSVLAVAEATANLKKEAAAVAGKKKELSITLENGFETDGDSDMNCSDISACNGKISKEQCGSPSPSSPQASVASVQDDGNLKSARMPSGCSTPQELQPLHDGPSHLSAFDGPNVASSPCTSEAGLETEEILHVHGPPCPMKSQEYHDVANAISSSTVIIPQHQSSSTNAPAIALARTGNPVTFKSLISHPTRNSPYRLPVYSSVRFRARNMKKQQQQQMNLTKSFQQVNSINSTNSTDADWINDEEMLFARFVGLRLKKMNSHCRSMESGTMRQNPGRMNHDYSMPAFFVSLEQVVTDPKILKLTNFQ</sequence>
<accession>A0A1U7F0Y7</accession>
<feature type="compositionally biased region" description="Low complexity" evidence="1">
    <location>
        <begin position="272"/>
        <end position="286"/>
    </location>
</feature>
<dbReference type="OMA" id="PQKWSHF"/>
<evidence type="ECO:0000259" key="2">
    <source>
        <dbReference type="PROSITE" id="PS51029"/>
    </source>
</evidence>
<dbReference type="EMBL" id="LN856944">
    <property type="protein sequence ID" value="CDP95609.1"/>
    <property type="molecule type" value="Genomic_DNA"/>
</dbReference>
<evidence type="ECO:0000256" key="1">
    <source>
        <dbReference type="SAM" id="MobiDB-lite"/>
    </source>
</evidence>
<feature type="region of interest" description="Disordered" evidence="1">
    <location>
        <begin position="267"/>
        <end position="331"/>
    </location>
</feature>
<gene>
    <name evidence="3" type="primary">Bma-madf-5</name>
    <name evidence="3" type="ORF">BM_Bm1894</name>
</gene>
<dbReference type="PROSITE" id="PS51029">
    <property type="entry name" value="MADF"/>
    <property type="match status" value="1"/>
</dbReference>
<name>A0A1U7F0Y7_BRUMA</name>